<dbReference type="EMBL" id="APCN01000361">
    <property type="status" value="NOT_ANNOTATED_CDS"/>
    <property type="molecule type" value="Genomic_DNA"/>
</dbReference>
<keyword evidence="5" id="KW-0963">Cytoplasm</keyword>
<sequence>MSEYNKAKISKLVLKGESSKGTKRKHKKDKKDKEAKRALVVDTDAVKHGGWWQVAKTSDITGSIALQFDKQAYVKALDNGLFTLGAPHNEGDPPDPEEIFSAVLINEQKVAFKSGYGKYLKVEKDGMITGRSDAVSALEQFEPVFEQGKTALLAANGCFVSVDPEDDALVAIKKKVGSDEVCTIRSCAGREDISSKELPLEESGDLDQVELNYVGTKRKHKKDKKDKEAKRALVVDTDAVKHGGWWQVAKTSDITGSIALQFDKQAYVKALDNGLFTLGAPHNEGDPPDPEEIFSAVLINEQKVAFKSGYGKYLKVEKDGMITGRSDAVSALEQFEPVFEQGKTALLAANGCFVSVDPEDDALVAIKKKVGSDEVCTIRSCAGREDISSKELPVEESGDLDQVELNYVKKFQKFQDKKIRVSKEDKLTLKKAKEDGALHEALLDRRSKMKADRYCK</sequence>
<proteinExistence type="inferred from homology"/>
<dbReference type="PANTHER" id="PTHR12928">
    <property type="entry name" value="FRG1 PROTEIN"/>
    <property type="match status" value="1"/>
</dbReference>
<evidence type="ECO:0000256" key="10">
    <source>
        <dbReference type="ARBA" id="ARBA00072064"/>
    </source>
</evidence>
<dbReference type="EnsemblMetazoa" id="AARA004352-RA">
    <property type="protein sequence ID" value="AARA004352-PA"/>
    <property type="gene ID" value="AARA004352"/>
</dbReference>
<feature type="region of interest" description="Disordered" evidence="11">
    <location>
        <begin position="1"/>
        <end position="36"/>
    </location>
</feature>
<dbReference type="InterPro" id="IPR008999">
    <property type="entry name" value="Actin-crosslinking"/>
</dbReference>
<evidence type="ECO:0000256" key="5">
    <source>
        <dbReference type="ARBA" id="ARBA00022490"/>
    </source>
</evidence>
<comment type="similarity">
    <text evidence="4">Belongs to the FRG1 family.</text>
</comment>
<evidence type="ECO:0000256" key="8">
    <source>
        <dbReference type="ARBA" id="ARBA00022552"/>
    </source>
</evidence>
<dbReference type="Pfam" id="PF06229">
    <property type="entry name" value="FRG1"/>
    <property type="match status" value="2"/>
</dbReference>
<keyword evidence="7" id="KW-0517">Myogenesis</keyword>
<feature type="compositionally biased region" description="Basic residues" evidence="11">
    <location>
        <begin position="21"/>
        <end position="30"/>
    </location>
</feature>
<evidence type="ECO:0000313" key="12">
    <source>
        <dbReference type="EnsemblMetazoa" id="AARA004352-PA"/>
    </source>
</evidence>
<dbReference type="Proteomes" id="UP000075840">
    <property type="component" value="Unassembled WGS sequence"/>
</dbReference>
<dbReference type="GO" id="GO:0006364">
    <property type="term" value="P:rRNA processing"/>
    <property type="evidence" value="ECO:0007669"/>
    <property type="project" value="UniProtKB-KW"/>
</dbReference>
<evidence type="ECO:0000256" key="3">
    <source>
        <dbReference type="ARBA" id="ARBA00004604"/>
    </source>
</evidence>
<keyword evidence="13" id="KW-1185">Reference proteome</keyword>
<dbReference type="VEuPathDB" id="VectorBase:AARA004352"/>
<organism evidence="12 13">
    <name type="scientific">Anopheles arabiensis</name>
    <name type="common">Mosquito</name>
    <dbReference type="NCBI Taxonomy" id="7173"/>
    <lineage>
        <taxon>Eukaryota</taxon>
        <taxon>Metazoa</taxon>
        <taxon>Ecdysozoa</taxon>
        <taxon>Arthropoda</taxon>
        <taxon>Hexapoda</taxon>
        <taxon>Insecta</taxon>
        <taxon>Pterygota</taxon>
        <taxon>Neoptera</taxon>
        <taxon>Endopterygota</taxon>
        <taxon>Diptera</taxon>
        <taxon>Nematocera</taxon>
        <taxon>Culicoidea</taxon>
        <taxon>Culicidae</taxon>
        <taxon>Anophelinae</taxon>
        <taxon>Anopheles</taxon>
    </lineage>
</organism>
<dbReference type="GO" id="GO:0055120">
    <property type="term" value="C:striated muscle dense body"/>
    <property type="evidence" value="ECO:0007669"/>
    <property type="project" value="TreeGrafter"/>
</dbReference>
<evidence type="ECO:0000313" key="13">
    <source>
        <dbReference type="Proteomes" id="UP000075840"/>
    </source>
</evidence>
<accession>A0A182HSU7</accession>
<evidence type="ECO:0000256" key="11">
    <source>
        <dbReference type="SAM" id="MobiDB-lite"/>
    </source>
</evidence>
<dbReference type="SUPFAM" id="SSF50405">
    <property type="entry name" value="Actin-crosslinking proteins"/>
    <property type="match status" value="2"/>
</dbReference>
<dbReference type="FunFam" id="2.80.10.50:FF:000061">
    <property type="entry name" value="Protein FRG1"/>
    <property type="match status" value="2"/>
</dbReference>
<evidence type="ECO:0000256" key="7">
    <source>
        <dbReference type="ARBA" id="ARBA00022541"/>
    </source>
</evidence>
<protein>
    <recommendedName>
        <fullName evidence="10">Protein FRG1 homolog</fullName>
    </recommendedName>
</protein>
<evidence type="ECO:0000256" key="1">
    <source>
        <dbReference type="ARBA" id="ARBA00004408"/>
    </source>
</evidence>
<dbReference type="AlphaFoldDB" id="A0A182HSU7"/>
<reference evidence="12" key="1">
    <citation type="submission" date="2022-08" db="UniProtKB">
        <authorList>
            <consortium name="EnsemblMetazoa"/>
        </authorList>
    </citation>
    <scope>IDENTIFICATION</scope>
    <source>
        <strain evidence="12">Dongola</strain>
    </source>
</reference>
<dbReference type="GO" id="GO:0051015">
    <property type="term" value="F:actin filament binding"/>
    <property type="evidence" value="ECO:0007669"/>
    <property type="project" value="TreeGrafter"/>
</dbReference>
<dbReference type="GO" id="GO:0015030">
    <property type="term" value="C:Cajal body"/>
    <property type="evidence" value="ECO:0007669"/>
    <property type="project" value="UniProtKB-SubCell"/>
</dbReference>
<evidence type="ECO:0000256" key="2">
    <source>
        <dbReference type="ARBA" id="ARBA00004496"/>
    </source>
</evidence>
<dbReference type="EMBL" id="APCN01000362">
    <property type="status" value="NOT_ANNOTATED_CDS"/>
    <property type="molecule type" value="Genomic_DNA"/>
</dbReference>
<name>A0A182HSU7_ANOAR</name>
<keyword evidence="8" id="KW-0698">rRNA processing</keyword>
<dbReference type="GO" id="GO:0005730">
    <property type="term" value="C:nucleolus"/>
    <property type="evidence" value="ECO:0007669"/>
    <property type="project" value="UniProtKB-SubCell"/>
</dbReference>
<dbReference type="GO" id="GO:0071013">
    <property type="term" value="C:catalytic step 2 spliceosome"/>
    <property type="evidence" value="ECO:0007669"/>
    <property type="project" value="TreeGrafter"/>
</dbReference>
<comment type="subcellular location">
    <subcellularLocation>
        <location evidence="2">Cytoplasm</location>
    </subcellularLocation>
    <subcellularLocation>
        <location evidence="1">Nucleus</location>
        <location evidence="1">Cajal body</location>
    </subcellularLocation>
    <subcellularLocation>
        <location evidence="3">Nucleus</location>
        <location evidence="3">Nucleolus</location>
    </subcellularLocation>
</comment>
<keyword evidence="6" id="KW-0690">Ribosome biogenesis</keyword>
<dbReference type="GO" id="GO:0007517">
    <property type="term" value="P:muscle organ development"/>
    <property type="evidence" value="ECO:0007669"/>
    <property type="project" value="UniProtKB-KW"/>
</dbReference>
<dbReference type="VEuPathDB" id="VectorBase:AARA21_006946"/>
<dbReference type="PANTHER" id="PTHR12928:SF0">
    <property type="entry name" value="FSHD REGION GENE 1"/>
    <property type="match status" value="1"/>
</dbReference>
<dbReference type="CDD" id="cd23338">
    <property type="entry name" value="beta-trefoil_FSCN_FRG1"/>
    <property type="match status" value="2"/>
</dbReference>
<evidence type="ECO:0000256" key="4">
    <source>
        <dbReference type="ARBA" id="ARBA00010878"/>
    </source>
</evidence>
<dbReference type="InterPro" id="IPR010414">
    <property type="entry name" value="FRG1"/>
</dbReference>
<evidence type="ECO:0000256" key="6">
    <source>
        <dbReference type="ARBA" id="ARBA00022517"/>
    </source>
</evidence>
<evidence type="ECO:0000256" key="9">
    <source>
        <dbReference type="ARBA" id="ARBA00023242"/>
    </source>
</evidence>
<dbReference type="Gene3D" id="2.80.10.50">
    <property type="match status" value="2"/>
</dbReference>
<keyword evidence="9" id="KW-0539">Nucleus</keyword>